<reference evidence="2" key="1">
    <citation type="submission" date="2018-05" db="EMBL/GenBank/DDBJ databases">
        <title>Draft genome of Mucuna pruriens seed.</title>
        <authorList>
            <person name="Nnadi N.E."/>
            <person name="Vos R."/>
            <person name="Hasami M.H."/>
            <person name="Devisetty U.K."/>
            <person name="Aguiy J.C."/>
        </authorList>
    </citation>
    <scope>NUCLEOTIDE SEQUENCE [LARGE SCALE GENOMIC DNA]</scope>
    <source>
        <strain evidence="2">JCA_2017</strain>
    </source>
</reference>
<evidence type="ECO:0000313" key="3">
    <source>
        <dbReference type="Proteomes" id="UP000257109"/>
    </source>
</evidence>
<sequence length="336" mass="39176">MKSGRIDNPTYLISTILDVNQQILGNVQYKVRTRFNFKDQAQSLYLKISPSLALRAKGYSQIEGINFTETYAFVARVESIHILLSFAAHNLIRLYQMDVNYSFLNCIINERVYVKQPLRFENDAFLNHVFKLKKTLLWIKGRTSCLIKQADHGIYIHQTKCVKEFLKKFKLDDYKSMTTPMHPTFVLTLDDFDKKVDRITYRDIMFNVYLCVCFQSDLRETHLTDVKKIFRYLKGTTNLGLWFKNFDKNKLKGYYDTDYTGDKIERKNTNGGCHFIGANLVSWACKRQGTIAFPLQKHITYLLQAIAINSSGLSTNLKTTTSLRVTFFYFVIILLL</sequence>
<keyword evidence="3" id="KW-1185">Reference proteome</keyword>
<accession>A0A371EG54</accession>
<evidence type="ECO:0000259" key="1">
    <source>
        <dbReference type="Pfam" id="PF07727"/>
    </source>
</evidence>
<dbReference type="STRING" id="157652.A0A371EG54"/>
<dbReference type="EMBL" id="QJKJ01014143">
    <property type="protein sequence ID" value="RDX64949.1"/>
    <property type="molecule type" value="Genomic_DNA"/>
</dbReference>
<protein>
    <submittedName>
        <fullName evidence="2">Mitochondrial protein</fullName>
    </submittedName>
</protein>
<gene>
    <name evidence="2" type="ORF">CR513_56435</name>
</gene>
<comment type="caution">
    <text evidence="2">The sequence shown here is derived from an EMBL/GenBank/DDBJ whole genome shotgun (WGS) entry which is preliminary data.</text>
</comment>
<organism evidence="2 3">
    <name type="scientific">Mucuna pruriens</name>
    <name type="common">Velvet bean</name>
    <name type="synonym">Dolichos pruriens</name>
    <dbReference type="NCBI Taxonomy" id="157652"/>
    <lineage>
        <taxon>Eukaryota</taxon>
        <taxon>Viridiplantae</taxon>
        <taxon>Streptophyta</taxon>
        <taxon>Embryophyta</taxon>
        <taxon>Tracheophyta</taxon>
        <taxon>Spermatophyta</taxon>
        <taxon>Magnoliopsida</taxon>
        <taxon>eudicotyledons</taxon>
        <taxon>Gunneridae</taxon>
        <taxon>Pentapetalae</taxon>
        <taxon>rosids</taxon>
        <taxon>fabids</taxon>
        <taxon>Fabales</taxon>
        <taxon>Fabaceae</taxon>
        <taxon>Papilionoideae</taxon>
        <taxon>50 kb inversion clade</taxon>
        <taxon>NPAAA clade</taxon>
        <taxon>indigoferoid/millettioid clade</taxon>
        <taxon>Phaseoleae</taxon>
        <taxon>Mucuna</taxon>
    </lineage>
</organism>
<name>A0A371EG54_MUCPR</name>
<proteinExistence type="predicted"/>
<dbReference type="PANTHER" id="PTHR11439:SF483">
    <property type="entry name" value="PEPTIDE SYNTHASE GLIP-LIKE, PUTATIVE (AFU_ORTHOLOGUE AFUA_3G12920)-RELATED"/>
    <property type="match status" value="1"/>
</dbReference>
<feature type="non-terminal residue" evidence="2">
    <location>
        <position position="1"/>
    </location>
</feature>
<dbReference type="Proteomes" id="UP000257109">
    <property type="component" value="Unassembled WGS sequence"/>
</dbReference>
<dbReference type="PANTHER" id="PTHR11439">
    <property type="entry name" value="GAG-POL-RELATED RETROTRANSPOSON"/>
    <property type="match status" value="1"/>
</dbReference>
<feature type="domain" description="Reverse transcriptase Ty1/copia-type" evidence="1">
    <location>
        <begin position="53"/>
        <end position="141"/>
    </location>
</feature>
<dbReference type="Pfam" id="PF07727">
    <property type="entry name" value="RVT_2"/>
    <property type="match status" value="1"/>
</dbReference>
<dbReference type="InterPro" id="IPR013103">
    <property type="entry name" value="RVT_2"/>
</dbReference>
<dbReference type="AlphaFoldDB" id="A0A371EG54"/>
<evidence type="ECO:0000313" key="2">
    <source>
        <dbReference type="EMBL" id="RDX64949.1"/>
    </source>
</evidence>